<evidence type="ECO:0000256" key="8">
    <source>
        <dbReference type="ARBA" id="ARBA00014472"/>
    </source>
</evidence>
<dbReference type="EC" id="2.6.1.42" evidence="7"/>
<evidence type="ECO:0000256" key="13">
    <source>
        <dbReference type="ARBA" id="ARBA00049229"/>
    </source>
</evidence>
<evidence type="ECO:0000256" key="1">
    <source>
        <dbReference type="ARBA" id="ARBA00001933"/>
    </source>
</evidence>
<dbReference type="PANTHER" id="PTHR42743:SF11">
    <property type="entry name" value="AMINODEOXYCHORISMATE LYASE"/>
    <property type="match status" value="1"/>
</dbReference>
<comment type="catalytic activity">
    <reaction evidence="12">
        <text>L-isoleucine + 2-oxoglutarate = (S)-3-methyl-2-oxopentanoate + L-glutamate</text>
        <dbReference type="Rhea" id="RHEA:24801"/>
        <dbReference type="ChEBI" id="CHEBI:16810"/>
        <dbReference type="ChEBI" id="CHEBI:29985"/>
        <dbReference type="ChEBI" id="CHEBI:35146"/>
        <dbReference type="ChEBI" id="CHEBI:58045"/>
        <dbReference type="EC" id="2.6.1.42"/>
    </reaction>
</comment>
<comment type="pathway">
    <text evidence="4">Amino-acid biosynthesis; L-valine biosynthesis; L-valine from pyruvate: step 4/4.</text>
</comment>
<name>A0ABQ4SWF0_9HYPH</name>
<comment type="catalytic activity">
    <reaction evidence="11">
        <text>L-valine + 2-oxoglutarate = 3-methyl-2-oxobutanoate + L-glutamate</text>
        <dbReference type="Rhea" id="RHEA:24813"/>
        <dbReference type="ChEBI" id="CHEBI:11851"/>
        <dbReference type="ChEBI" id="CHEBI:16810"/>
        <dbReference type="ChEBI" id="CHEBI:29985"/>
        <dbReference type="ChEBI" id="CHEBI:57762"/>
        <dbReference type="EC" id="2.6.1.42"/>
    </reaction>
</comment>
<evidence type="ECO:0000256" key="14">
    <source>
        <dbReference type="RuleBase" id="RU004106"/>
    </source>
</evidence>
<dbReference type="EMBL" id="BPQR01000046">
    <property type="protein sequence ID" value="GJE07530.1"/>
    <property type="molecule type" value="Genomic_DNA"/>
</dbReference>
<comment type="catalytic activity">
    <reaction evidence="13">
        <text>L-leucine + 2-oxoglutarate = 4-methyl-2-oxopentanoate + L-glutamate</text>
        <dbReference type="Rhea" id="RHEA:18321"/>
        <dbReference type="ChEBI" id="CHEBI:16810"/>
        <dbReference type="ChEBI" id="CHEBI:17865"/>
        <dbReference type="ChEBI" id="CHEBI:29985"/>
        <dbReference type="ChEBI" id="CHEBI:57427"/>
        <dbReference type="EC" id="2.6.1.42"/>
    </reaction>
</comment>
<evidence type="ECO:0000256" key="9">
    <source>
        <dbReference type="ARBA" id="ARBA00022898"/>
    </source>
</evidence>
<keyword evidence="16" id="KW-0032">Aminotransferase</keyword>
<dbReference type="InterPro" id="IPR043131">
    <property type="entry name" value="BCAT-like_N"/>
</dbReference>
<dbReference type="PROSITE" id="PS00770">
    <property type="entry name" value="AA_TRANSFER_CLASS_4"/>
    <property type="match status" value="1"/>
</dbReference>
<gene>
    <name evidence="16" type="primary">ilvE_2</name>
    <name evidence="16" type="ORF">AOPFMNJM_2859</name>
</gene>
<evidence type="ECO:0000256" key="6">
    <source>
        <dbReference type="ARBA" id="ARBA00009320"/>
    </source>
</evidence>
<evidence type="ECO:0000313" key="16">
    <source>
        <dbReference type="EMBL" id="GJE07530.1"/>
    </source>
</evidence>
<evidence type="ECO:0000256" key="4">
    <source>
        <dbReference type="ARBA" id="ARBA00004931"/>
    </source>
</evidence>
<reference evidence="16" key="1">
    <citation type="journal article" date="2021" name="Front. Microbiol.">
        <title>Comprehensive Comparative Genomics and Phenotyping of Methylobacterium Species.</title>
        <authorList>
            <person name="Alessa O."/>
            <person name="Ogura Y."/>
            <person name="Fujitani Y."/>
            <person name="Takami H."/>
            <person name="Hayashi T."/>
            <person name="Sahin N."/>
            <person name="Tani A."/>
        </authorList>
    </citation>
    <scope>NUCLEOTIDE SEQUENCE</scope>
    <source>
        <strain evidence="16">LMG 23639</strain>
    </source>
</reference>
<evidence type="ECO:0000256" key="15">
    <source>
        <dbReference type="RuleBase" id="RU004516"/>
    </source>
</evidence>
<dbReference type="Pfam" id="PF01063">
    <property type="entry name" value="Aminotran_4"/>
    <property type="match status" value="1"/>
</dbReference>
<evidence type="ECO:0000256" key="7">
    <source>
        <dbReference type="ARBA" id="ARBA00013053"/>
    </source>
</evidence>
<proteinExistence type="inferred from homology"/>
<dbReference type="SUPFAM" id="SSF56752">
    <property type="entry name" value="D-aminoacid aminotransferase-like PLP-dependent enzymes"/>
    <property type="match status" value="1"/>
</dbReference>
<dbReference type="Gene3D" id="3.20.10.10">
    <property type="entry name" value="D-amino Acid Aminotransferase, subunit A, domain 2"/>
    <property type="match status" value="1"/>
</dbReference>
<keyword evidence="10" id="KW-0028">Amino-acid biosynthesis</keyword>
<evidence type="ECO:0000256" key="2">
    <source>
        <dbReference type="ARBA" id="ARBA00003109"/>
    </source>
</evidence>
<evidence type="ECO:0000256" key="10">
    <source>
        <dbReference type="ARBA" id="ARBA00023304"/>
    </source>
</evidence>
<dbReference type="GO" id="GO:0008483">
    <property type="term" value="F:transaminase activity"/>
    <property type="evidence" value="ECO:0007669"/>
    <property type="project" value="UniProtKB-KW"/>
</dbReference>
<evidence type="ECO:0000256" key="3">
    <source>
        <dbReference type="ARBA" id="ARBA00004824"/>
    </source>
</evidence>
<keyword evidence="10" id="KW-0100">Branched-chain amino acid biosynthesis</keyword>
<evidence type="ECO:0000256" key="11">
    <source>
        <dbReference type="ARBA" id="ARBA00048212"/>
    </source>
</evidence>
<comment type="caution">
    <text evidence="16">The sequence shown here is derived from an EMBL/GenBank/DDBJ whole genome shotgun (WGS) entry which is preliminary data.</text>
</comment>
<dbReference type="Gene3D" id="3.30.470.10">
    <property type="match status" value="1"/>
</dbReference>
<dbReference type="Proteomes" id="UP001055102">
    <property type="component" value="Unassembled WGS sequence"/>
</dbReference>
<dbReference type="PANTHER" id="PTHR42743">
    <property type="entry name" value="AMINO-ACID AMINOTRANSFERASE"/>
    <property type="match status" value="1"/>
</dbReference>
<evidence type="ECO:0000256" key="5">
    <source>
        <dbReference type="ARBA" id="ARBA00005072"/>
    </source>
</evidence>
<accession>A0ABQ4SWF0</accession>
<protein>
    <recommendedName>
        <fullName evidence="8">Probable branched-chain-amino-acid aminotransferase</fullName>
        <ecNumber evidence="7">2.6.1.42</ecNumber>
    </recommendedName>
</protein>
<dbReference type="RefSeq" id="WP_238276744.1">
    <property type="nucleotide sequence ID" value="NZ_BPQR01000046.1"/>
</dbReference>
<keyword evidence="17" id="KW-1185">Reference proteome</keyword>
<comment type="similarity">
    <text evidence="6 14">Belongs to the class-IV pyridoxal-phosphate-dependent aminotransferase family.</text>
</comment>
<comment type="cofactor">
    <cofactor evidence="1 15">
        <name>pyridoxal 5'-phosphate</name>
        <dbReference type="ChEBI" id="CHEBI:597326"/>
    </cofactor>
</comment>
<keyword evidence="16" id="KW-0808">Transferase</keyword>
<reference evidence="16" key="2">
    <citation type="submission" date="2021-08" db="EMBL/GenBank/DDBJ databases">
        <authorList>
            <person name="Tani A."/>
            <person name="Ola A."/>
            <person name="Ogura Y."/>
            <person name="Katsura K."/>
            <person name="Hayashi T."/>
        </authorList>
    </citation>
    <scope>NUCLEOTIDE SEQUENCE</scope>
    <source>
        <strain evidence="16">LMG 23639</strain>
    </source>
</reference>
<dbReference type="NCBIfam" id="NF009896">
    <property type="entry name" value="PRK13356.1"/>
    <property type="match status" value="1"/>
</dbReference>
<evidence type="ECO:0000313" key="17">
    <source>
        <dbReference type="Proteomes" id="UP001055102"/>
    </source>
</evidence>
<organism evidence="16 17">
    <name type="scientific">Methylobacterium jeotgali</name>
    <dbReference type="NCBI Taxonomy" id="381630"/>
    <lineage>
        <taxon>Bacteria</taxon>
        <taxon>Pseudomonadati</taxon>
        <taxon>Pseudomonadota</taxon>
        <taxon>Alphaproteobacteria</taxon>
        <taxon>Hyphomicrobiales</taxon>
        <taxon>Methylobacteriaceae</taxon>
        <taxon>Methylobacterium</taxon>
    </lineage>
</organism>
<keyword evidence="9 15" id="KW-0663">Pyridoxal phosphate</keyword>
<comment type="function">
    <text evidence="2">Acts on leucine, isoleucine and valine.</text>
</comment>
<dbReference type="InterPro" id="IPR018300">
    <property type="entry name" value="Aminotrans_IV_CS"/>
</dbReference>
<dbReference type="InterPro" id="IPR001544">
    <property type="entry name" value="Aminotrans_IV"/>
</dbReference>
<dbReference type="InterPro" id="IPR036038">
    <property type="entry name" value="Aminotransferase-like"/>
</dbReference>
<dbReference type="InterPro" id="IPR050571">
    <property type="entry name" value="Class-IV_PLP-Dep_Aminotrnsfr"/>
</dbReference>
<comment type="pathway">
    <text evidence="5">Amino-acid biosynthesis; L-leucine biosynthesis; L-leucine from 3-methyl-2-oxobutanoate: step 4/4.</text>
</comment>
<dbReference type="InterPro" id="IPR043132">
    <property type="entry name" value="BCAT-like_C"/>
</dbReference>
<comment type="pathway">
    <text evidence="3">Amino-acid biosynthesis; L-isoleucine biosynthesis; L-isoleucine from 2-oxobutanoate: step 4/4.</text>
</comment>
<sequence>MTSAPESTWTFFEGAWHPGNVRMMGPRTHGAWLGSTVFDGARAFEGVTPDLDRHLARVNRSATAMGLKPTVSEGLWAELVADGLSRFPRDAELYIRPMYWAEEGFAGGVRFDPESTNHALCLYVAPMPLPTGVRATLSPYRRPTADCAPVEAKAGCLYPNGARALTEAYGRGFGNCMLRDALGNVAEFANANAFLAKDGVVRTPVANGSFLAGITRARVIALLRGAGVTVVEETLSYADFQAADEVFTAGNFAKLAPVTALDERRFEPGPMFRRARQLYWDFAHA</sequence>
<evidence type="ECO:0000256" key="12">
    <source>
        <dbReference type="ARBA" id="ARBA00048798"/>
    </source>
</evidence>